<keyword evidence="7" id="KW-0234">DNA repair</keyword>
<reference evidence="12" key="1">
    <citation type="submission" date="2016-03" db="EMBL/GenBank/DDBJ databases">
        <title>Mechanisms controlling the formation of the plant cell surface in tip-growing cells are functionally conserved among land plants.</title>
        <authorList>
            <person name="Honkanen S."/>
            <person name="Jones V.A."/>
            <person name="Morieri G."/>
            <person name="Champion C."/>
            <person name="Hetherington A.J."/>
            <person name="Kelly S."/>
            <person name="Saint-Marcoux D."/>
            <person name="Proust H."/>
            <person name="Prescott H."/>
            <person name="Dolan L."/>
        </authorList>
    </citation>
    <scope>NUCLEOTIDE SEQUENCE [LARGE SCALE GENOMIC DNA]</scope>
    <source>
        <tissue evidence="12">Whole gametophyte</tissue>
    </source>
</reference>
<evidence type="ECO:0000313" key="12">
    <source>
        <dbReference type="EMBL" id="OAE31627.1"/>
    </source>
</evidence>
<dbReference type="CDD" id="cd22671">
    <property type="entry name" value="FHA_APTX-like"/>
    <property type="match status" value="1"/>
</dbReference>
<dbReference type="GO" id="GO:0005634">
    <property type="term" value="C:nucleus"/>
    <property type="evidence" value="ECO:0007669"/>
    <property type="project" value="UniProtKB-SubCell"/>
</dbReference>
<feature type="active site" description="Nucleophile" evidence="9">
    <location>
        <position position="329"/>
    </location>
</feature>
<proteinExistence type="inferred from homology"/>
<dbReference type="Pfam" id="PF06087">
    <property type="entry name" value="Tyr-DNA_phospho"/>
    <property type="match status" value="1"/>
</dbReference>
<organism evidence="12 13">
    <name type="scientific">Marchantia polymorpha subsp. ruderalis</name>
    <dbReference type="NCBI Taxonomy" id="1480154"/>
    <lineage>
        <taxon>Eukaryota</taxon>
        <taxon>Viridiplantae</taxon>
        <taxon>Streptophyta</taxon>
        <taxon>Embryophyta</taxon>
        <taxon>Marchantiophyta</taxon>
        <taxon>Marchantiopsida</taxon>
        <taxon>Marchantiidae</taxon>
        <taxon>Marchantiales</taxon>
        <taxon>Marchantiaceae</taxon>
        <taxon>Marchantia</taxon>
    </lineage>
</organism>
<name>A0A176WES7_MARPO</name>
<protein>
    <recommendedName>
        <fullName evidence="14">PNK FHA domain-containing protein</fullName>
    </recommendedName>
</protein>
<comment type="similarity">
    <text evidence="2">Belongs to the tyrosyl-DNA phosphodiesterase family.</text>
</comment>
<dbReference type="GO" id="GO:0004527">
    <property type="term" value="F:exonuclease activity"/>
    <property type="evidence" value="ECO:0007669"/>
    <property type="project" value="UniProtKB-KW"/>
</dbReference>
<evidence type="ECO:0000256" key="11">
    <source>
        <dbReference type="PIRSR" id="PIRSR610347-3"/>
    </source>
</evidence>
<comment type="subcellular location">
    <subcellularLocation>
        <location evidence="1">Nucleus</location>
    </subcellularLocation>
</comment>
<evidence type="ECO:0000256" key="10">
    <source>
        <dbReference type="PIRSR" id="PIRSR610347-2"/>
    </source>
</evidence>
<evidence type="ECO:0000256" key="8">
    <source>
        <dbReference type="ARBA" id="ARBA00023242"/>
    </source>
</evidence>
<dbReference type="FunFam" id="3.30.870.10:FF:000031">
    <property type="entry name" value="Tyrosyl-DNA phosphodiesterase 1"/>
    <property type="match status" value="1"/>
</dbReference>
<evidence type="ECO:0000256" key="9">
    <source>
        <dbReference type="PIRSR" id="PIRSR610347-1"/>
    </source>
</evidence>
<accession>A0A176WES7</accession>
<evidence type="ECO:0000313" key="13">
    <source>
        <dbReference type="Proteomes" id="UP000077202"/>
    </source>
</evidence>
<keyword evidence="5" id="KW-0378">Hydrolase</keyword>
<dbReference type="CDD" id="cd09122">
    <property type="entry name" value="PLDc_Tdp1_1"/>
    <property type="match status" value="1"/>
</dbReference>
<dbReference type="PANTHER" id="PTHR12415">
    <property type="entry name" value="TYROSYL-DNA PHOSPHODIESTERASE 1"/>
    <property type="match status" value="1"/>
</dbReference>
<evidence type="ECO:0000256" key="4">
    <source>
        <dbReference type="ARBA" id="ARBA00022763"/>
    </source>
</evidence>
<sequence length="716" mass="80494">MASAQDSVAFLTALSTDGSVDGSVPPLAVYTGENIFGRDDCHVFGKKISRKHLRLTAWSDEREDHFDVYVLGPNPVEVFSGRGKVKVKPKECCVIGDTDVIYFLPNDLPFRLNVCHRKECSTVSNTVVETTHRTITRVISTSVPSAVSKDVNNSGVKKRHLADDEGAWNQLKFYHLLLLLTSVHFIVETQEEINWHRNDANAGTVPMIASGRSLKPVEIPASKLRRTKFSLNFPPSSFHLLHTTGLPQSANSGCVRLQDVIEGDVQVAILSNYMVDVDWILSECPLLRRIPVIMIHGERGGSLDLLNNRKSKNWVLYQPPLPISFGTHHSKAMLLLYETGLRVVVHTANLIHADWNNKTQGLWMQDFPRKTSLTHRVSSGFEEDLVEYLTHLKWEGYTTSLPSTGPIKVNAQFFRTFDFSSATVRLVASVPGYHRDRDISKFGHMKMLQLLKDERFDSDFVRSPLVFQFSSLGSINEQWIDEMRSSMSAGKTTSGDDLGIGEVSFVWPTVEDIRCSLEGYAAGNSVPSPQKNVKAVQKSYWAKWRADHCGRGRAMPHIKTYARYNGQTLAWFLLTSSNLSKAAWGSLQKQNSQLMIRSYELGVLFLPSTVQRAVGSTFSCTGNAHSKEIGRAEASTFSENEYQQLRGRPGRLVTTNWEDDPSFEPFARLPVPYSLPPPRYGPRDVPWSWDCVYTKPDIFGEVWPRDVQFYAAQGPM</sequence>
<evidence type="ECO:0008006" key="14">
    <source>
        <dbReference type="Google" id="ProtNLM"/>
    </source>
</evidence>
<keyword evidence="13" id="KW-1185">Reference proteome</keyword>
<dbReference type="Gene3D" id="2.60.200.20">
    <property type="match status" value="1"/>
</dbReference>
<dbReference type="SUPFAM" id="SSF56024">
    <property type="entry name" value="Phospholipase D/nuclease"/>
    <property type="match status" value="2"/>
</dbReference>
<dbReference type="GO" id="GO:0003690">
    <property type="term" value="F:double-stranded DNA binding"/>
    <property type="evidence" value="ECO:0007669"/>
    <property type="project" value="TreeGrafter"/>
</dbReference>
<dbReference type="FunFam" id="3.30.870.10:FF:000028">
    <property type="entry name" value="Tyrosyl-DNA phosphodiesterase 1"/>
    <property type="match status" value="1"/>
</dbReference>
<dbReference type="GO" id="GO:0006281">
    <property type="term" value="P:DNA repair"/>
    <property type="evidence" value="ECO:0007669"/>
    <property type="project" value="UniProtKB-KW"/>
</dbReference>
<feature type="binding site" evidence="10">
    <location>
        <position position="559"/>
    </location>
    <ligand>
        <name>substrate</name>
    </ligand>
</feature>
<evidence type="ECO:0000256" key="1">
    <source>
        <dbReference type="ARBA" id="ARBA00004123"/>
    </source>
</evidence>
<dbReference type="PANTHER" id="PTHR12415:SF0">
    <property type="entry name" value="TYROSYL-DNA PHOSPHODIESTERASE 1"/>
    <property type="match status" value="1"/>
</dbReference>
<keyword evidence="3" id="KW-0540">Nuclease</keyword>
<dbReference type="EMBL" id="LVLJ01000986">
    <property type="protein sequence ID" value="OAE31627.1"/>
    <property type="molecule type" value="Genomic_DNA"/>
</dbReference>
<comment type="caution">
    <text evidence="12">The sequence shown here is derived from an EMBL/GenBank/DDBJ whole genome shotgun (WGS) entry which is preliminary data.</text>
</comment>
<gene>
    <name evidence="12" type="ORF">AXG93_3384s1010</name>
</gene>
<evidence type="ECO:0000256" key="3">
    <source>
        <dbReference type="ARBA" id="ARBA00022722"/>
    </source>
</evidence>
<dbReference type="InterPro" id="IPR010347">
    <property type="entry name" value="Tdp1"/>
</dbReference>
<evidence type="ECO:0000256" key="2">
    <source>
        <dbReference type="ARBA" id="ARBA00010205"/>
    </source>
</evidence>
<evidence type="ECO:0000256" key="7">
    <source>
        <dbReference type="ARBA" id="ARBA00023204"/>
    </source>
</evidence>
<keyword evidence="6" id="KW-0269">Exonuclease</keyword>
<dbReference type="Proteomes" id="UP000077202">
    <property type="component" value="Unassembled WGS sequence"/>
</dbReference>
<feature type="active site" description="Proton donor/acceptor" evidence="9">
    <location>
        <position position="557"/>
    </location>
</feature>
<dbReference type="SUPFAM" id="SSF49879">
    <property type="entry name" value="SMAD/FHA domain"/>
    <property type="match status" value="1"/>
</dbReference>
<dbReference type="Gene3D" id="3.30.870.10">
    <property type="entry name" value="Endonuclease Chain A"/>
    <property type="match status" value="2"/>
</dbReference>
<dbReference type="GO" id="GO:0003697">
    <property type="term" value="F:single-stranded DNA binding"/>
    <property type="evidence" value="ECO:0007669"/>
    <property type="project" value="TreeGrafter"/>
</dbReference>
<keyword evidence="8" id="KW-0539">Nucleus</keyword>
<feature type="binding site" evidence="10">
    <location>
        <position position="331"/>
    </location>
    <ligand>
        <name>substrate</name>
    </ligand>
</feature>
<keyword evidence="4" id="KW-0227">DNA damage</keyword>
<evidence type="ECO:0000256" key="5">
    <source>
        <dbReference type="ARBA" id="ARBA00022801"/>
    </source>
</evidence>
<feature type="site" description="Interaction with DNA" evidence="11">
    <location>
        <position position="580"/>
    </location>
</feature>
<dbReference type="GO" id="GO:0017005">
    <property type="term" value="F:3'-tyrosyl-DNA phosphodiesterase activity"/>
    <property type="evidence" value="ECO:0007669"/>
    <property type="project" value="TreeGrafter"/>
</dbReference>
<dbReference type="AlphaFoldDB" id="A0A176WES7"/>
<dbReference type="InterPro" id="IPR008984">
    <property type="entry name" value="SMAD_FHA_dom_sf"/>
</dbReference>
<evidence type="ECO:0000256" key="6">
    <source>
        <dbReference type="ARBA" id="ARBA00022839"/>
    </source>
</evidence>